<evidence type="ECO:0000313" key="1">
    <source>
        <dbReference type="EMBL" id="KPL77679.1"/>
    </source>
</evidence>
<proteinExistence type="predicted"/>
<dbReference type="EMBL" id="LGCL01000022">
    <property type="protein sequence ID" value="KPL77679.1"/>
    <property type="molecule type" value="Genomic_DNA"/>
</dbReference>
<evidence type="ECO:0008006" key="3">
    <source>
        <dbReference type="Google" id="ProtNLM"/>
    </source>
</evidence>
<name>A0A0P6XW81_9CHLR</name>
<keyword evidence="2" id="KW-1185">Reference proteome</keyword>
<protein>
    <recommendedName>
        <fullName evidence="3">Squalene cyclase C-terminal domain-containing protein</fullName>
    </recommendedName>
</protein>
<dbReference type="Gene3D" id="1.50.10.20">
    <property type="match status" value="1"/>
</dbReference>
<dbReference type="OrthoDB" id="370326at2"/>
<reference evidence="1 2" key="1">
    <citation type="submission" date="2015-07" db="EMBL/GenBank/DDBJ databases">
        <title>Genome sequence of Ornatilinea apprima DSM 23815.</title>
        <authorList>
            <person name="Hemp J."/>
            <person name="Ward L.M."/>
            <person name="Pace L.A."/>
            <person name="Fischer W.W."/>
        </authorList>
    </citation>
    <scope>NUCLEOTIDE SEQUENCE [LARGE SCALE GENOMIC DNA]</scope>
    <source>
        <strain evidence="1 2">P3M-1</strain>
    </source>
</reference>
<evidence type="ECO:0000313" key="2">
    <source>
        <dbReference type="Proteomes" id="UP000050417"/>
    </source>
</evidence>
<dbReference type="STRING" id="1134406.ADN00_08830"/>
<dbReference type="AlphaFoldDB" id="A0A0P6XW81"/>
<accession>A0A0P6XW81</accession>
<gene>
    <name evidence="1" type="ORF">ADN00_08830</name>
</gene>
<sequence>MDVILQQLLDSPEAALRYKARRFVLGEDPQSPAMLALQAEIAKSPAARALLSERAADGRIERPPYQKWRGAHWVLAQLADLYYPPGDRELIPLREQVAAWLPSLTPHVVLAGRERFCASIPANALFAMLRLGIATPFAEELVHLLMDGQWPDGGWNCDKRPAAHTSSLHESLIPLRALALYARHSGDPRARTCAERAAEFFLARRLFHRLSDGSVIAPQFIQLHYPYYWRYNFLLALVVMMEGGWLDDPHCADALDLLASKRLPDGGFAAETAYYRVRGSDDPLSGCTPMPWGGVRKNRSNPWVSVDALSVLRAAGRYP</sequence>
<organism evidence="1 2">
    <name type="scientific">Ornatilinea apprima</name>
    <dbReference type="NCBI Taxonomy" id="1134406"/>
    <lineage>
        <taxon>Bacteria</taxon>
        <taxon>Bacillati</taxon>
        <taxon>Chloroflexota</taxon>
        <taxon>Anaerolineae</taxon>
        <taxon>Anaerolineales</taxon>
        <taxon>Anaerolineaceae</taxon>
        <taxon>Ornatilinea</taxon>
    </lineage>
</organism>
<dbReference type="RefSeq" id="WP_075062626.1">
    <property type="nucleotide sequence ID" value="NZ_LGCL01000022.1"/>
</dbReference>
<dbReference type="SUPFAM" id="SSF48239">
    <property type="entry name" value="Terpenoid cyclases/Protein prenyltransferases"/>
    <property type="match status" value="1"/>
</dbReference>
<dbReference type="InterPro" id="IPR008930">
    <property type="entry name" value="Terpenoid_cyclase/PrenylTrfase"/>
</dbReference>
<dbReference type="Proteomes" id="UP000050417">
    <property type="component" value="Unassembled WGS sequence"/>
</dbReference>
<comment type="caution">
    <text evidence="1">The sequence shown here is derived from an EMBL/GenBank/DDBJ whole genome shotgun (WGS) entry which is preliminary data.</text>
</comment>